<accession>A0A934T0B5</accession>
<dbReference type="EMBL" id="JAEPBG010000019">
    <property type="protein sequence ID" value="MBK4738336.1"/>
    <property type="molecule type" value="Genomic_DNA"/>
</dbReference>
<dbReference type="CDD" id="cd12797">
    <property type="entry name" value="M23_peptidase"/>
    <property type="match status" value="1"/>
</dbReference>
<dbReference type="Proteomes" id="UP000622890">
    <property type="component" value="Unassembled WGS sequence"/>
</dbReference>
<proteinExistence type="predicted"/>
<dbReference type="Gene3D" id="2.70.70.10">
    <property type="entry name" value="Glucose Permease (Domain IIA)"/>
    <property type="match status" value="1"/>
</dbReference>
<comment type="caution">
    <text evidence="2">The sequence shown here is derived from an EMBL/GenBank/DDBJ whole genome shotgun (WGS) entry which is preliminary data.</text>
</comment>
<name>A0A934T0B5_9BURK</name>
<organism evidence="2 3">
    <name type="scientific">Noviherbaspirillum pedocola</name>
    <dbReference type="NCBI Taxonomy" id="2801341"/>
    <lineage>
        <taxon>Bacteria</taxon>
        <taxon>Pseudomonadati</taxon>
        <taxon>Pseudomonadota</taxon>
        <taxon>Betaproteobacteria</taxon>
        <taxon>Burkholderiales</taxon>
        <taxon>Oxalobacteraceae</taxon>
        <taxon>Noviherbaspirillum</taxon>
    </lineage>
</organism>
<dbReference type="RefSeq" id="WP_200597460.1">
    <property type="nucleotide sequence ID" value="NZ_JAEPBG010000019.1"/>
</dbReference>
<dbReference type="PANTHER" id="PTHR21666:SF268">
    <property type="entry name" value="PEPTIDASE M23 DOMAIN-CONTAINING PROTEIN"/>
    <property type="match status" value="1"/>
</dbReference>
<dbReference type="SUPFAM" id="SSF51261">
    <property type="entry name" value="Duplicated hybrid motif"/>
    <property type="match status" value="1"/>
</dbReference>
<keyword evidence="3" id="KW-1185">Reference proteome</keyword>
<evidence type="ECO:0000259" key="1">
    <source>
        <dbReference type="Pfam" id="PF01551"/>
    </source>
</evidence>
<evidence type="ECO:0000313" key="3">
    <source>
        <dbReference type="Proteomes" id="UP000622890"/>
    </source>
</evidence>
<sequence length="195" mass="20747">MGFLLRFLRTALGACLLLLLAGLLDGAIRPALETAWYAARLTALPAPSHIPSPVQGVAASGLRDSWHVPRDGGARRHEGMDIFAPRGRPVLSATQGIVLGIGVDRLGGKVVWVLGPGGQRHYYAHLDRYGDLRRGQRIVAGQVLGYVGNTGNARGGPTHLHYGIYTARGPINPYPLLHLDVHTEGAQRGASESAS</sequence>
<protein>
    <submittedName>
        <fullName evidence="2">M23 family metallopeptidase</fullName>
    </submittedName>
</protein>
<dbReference type="PANTHER" id="PTHR21666">
    <property type="entry name" value="PEPTIDASE-RELATED"/>
    <property type="match status" value="1"/>
</dbReference>
<dbReference type="InterPro" id="IPR050570">
    <property type="entry name" value="Cell_wall_metabolism_enzyme"/>
</dbReference>
<reference evidence="2" key="1">
    <citation type="submission" date="2021-01" db="EMBL/GenBank/DDBJ databases">
        <title>Genome sequence of strain Noviherbaspirillum sp. DKR-6.</title>
        <authorList>
            <person name="Chaudhary D.K."/>
        </authorList>
    </citation>
    <scope>NUCLEOTIDE SEQUENCE</scope>
    <source>
        <strain evidence="2">DKR-6</strain>
    </source>
</reference>
<gene>
    <name evidence="2" type="ORF">JJB74_27250</name>
</gene>
<evidence type="ECO:0000313" key="2">
    <source>
        <dbReference type="EMBL" id="MBK4738336.1"/>
    </source>
</evidence>
<dbReference type="GO" id="GO:0004222">
    <property type="term" value="F:metalloendopeptidase activity"/>
    <property type="evidence" value="ECO:0007669"/>
    <property type="project" value="TreeGrafter"/>
</dbReference>
<dbReference type="InterPro" id="IPR016047">
    <property type="entry name" value="M23ase_b-sheet_dom"/>
</dbReference>
<dbReference type="Pfam" id="PF01551">
    <property type="entry name" value="Peptidase_M23"/>
    <property type="match status" value="1"/>
</dbReference>
<dbReference type="AlphaFoldDB" id="A0A934T0B5"/>
<dbReference type="InterPro" id="IPR011055">
    <property type="entry name" value="Dup_hybrid_motif"/>
</dbReference>
<feature type="domain" description="M23ase beta-sheet core" evidence="1">
    <location>
        <begin position="76"/>
        <end position="173"/>
    </location>
</feature>